<protein>
    <recommendedName>
        <fullName evidence="3">GTP cyclohydrolase I</fullName>
        <ecNumber evidence="3">3.5.4.16</ecNumber>
    </recommendedName>
</protein>
<organism evidence="7 8">
    <name type="scientific">Rhodoferax lithotrophicus</name>
    <dbReference type="NCBI Taxonomy" id="2798804"/>
    <lineage>
        <taxon>Bacteria</taxon>
        <taxon>Pseudomonadati</taxon>
        <taxon>Pseudomonadota</taxon>
        <taxon>Betaproteobacteria</taxon>
        <taxon>Burkholderiales</taxon>
        <taxon>Comamonadaceae</taxon>
        <taxon>Rhodoferax</taxon>
    </lineage>
</organism>
<dbReference type="PANTHER" id="PTHR11109">
    <property type="entry name" value="GTP CYCLOHYDROLASE I"/>
    <property type="match status" value="1"/>
</dbReference>
<dbReference type="EMBL" id="AP024238">
    <property type="protein sequence ID" value="BCO27032.1"/>
    <property type="molecule type" value="Genomic_DNA"/>
</dbReference>
<comment type="pathway">
    <text evidence="2">Cofactor biosynthesis; 7,8-dihydroneopterin triphosphate biosynthesis; 7,8-dihydroneopterin triphosphate from GTP: step 1/1.</text>
</comment>
<reference evidence="7 8" key="1">
    <citation type="journal article" date="2021" name="Microbiol. Spectr.">
        <title>A Single Bacterium Capable of Oxidation and Reduction of Iron at Circumneutral pH.</title>
        <authorList>
            <person name="Kato S."/>
            <person name="Ohkuma M."/>
        </authorList>
    </citation>
    <scope>NUCLEOTIDE SEQUENCE [LARGE SCALE GENOMIC DNA]</scope>
    <source>
        <strain evidence="7 8">MIZ03</strain>
    </source>
</reference>
<evidence type="ECO:0000259" key="6">
    <source>
        <dbReference type="Pfam" id="PF01227"/>
    </source>
</evidence>
<dbReference type="SUPFAM" id="SSF55620">
    <property type="entry name" value="Tetrahydrobiopterin biosynthesis enzymes-like"/>
    <property type="match status" value="1"/>
</dbReference>
<dbReference type="RefSeq" id="WP_223911417.1">
    <property type="nucleotide sequence ID" value="NZ_AP024238.1"/>
</dbReference>
<dbReference type="InterPro" id="IPR001474">
    <property type="entry name" value="GTP_CycHdrlase_I"/>
</dbReference>
<dbReference type="EC" id="3.5.4.16" evidence="3"/>
<keyword evidence="5" id="KW-0378">Hydrolase</keyword>
<name>A0ABM7ML70_9BURK</name>
<dbReference type="Gene3D" id="1.10.286.10">
    <property type="match status" value="1"/>
</dbReference>
<dbReference type="Proteomes" id="UP000824366">
    <property type="component" value="Chromosome"/>
</dbReference>
<keyword evidence="4" id="KW-0554">One-carbon metabolism</keyword>
<dbReference type="InterPro" id="IPR020602">
    <property type="entry name" value="GTP_CycHdrlase_I_dom"/>
</dbReference>
<sequence length="233" mass="26445">MNPIEQDEGTPVSVKIRERIEAARKRFHANDNIADFIQPGELESLLDEVEEKMKGVLSSLVIDTEHDHNTDNTARRVAKMYLKEVFQGRYVKSPEITEFPNAEHLNELMIVGPITVRSACSHHFCPIMGKIWIGVLPNEHTNVIGLSKYARLAEWVMGRPQIQEEAVVQLADLIQQKTQPDGLAIVMEATHFCMGWRGVKDVDSKMINSVMRGSFLKDANLRREFLSLIPRKG</sequence>
<dbReference type="InterPro" id="IPR043134">
    <property type="entry name" value="GTP-CH-I_N"/>
</dbReference>
<dbReference type="Gene3D" id="3.30.1130.10">
    <property type="match status" value="1"/>
</dbReference>
<evidence type="ECO:0000256" key="3">
    <source>
        <dbReference type="ARBA" id="ARBA00012715"/>
    </source>
</evidence>
<evidence type="ECO:0000313" key="8">
    <source>
        <dbReference type="Proteomes" id="UP000824366"/>
    </source>
</evidence>
<comment type="catalytic activity">
    <reaction evidence="1">
        <text>GTP + H2O = 7,8-dihydroneopterin 3'-triphosphate + formate + H(+)</text>
        <dbReference type="Rhea" id="RHEA:17473"/>
        <dbReference type="ChEBI" id="CHEBI:15377"/>
        <dbReference type="ChEBI" id="CHEBI:15378"/>
        <dbReference type="ChEBI" id="CHEBI:15740"/>
        <dbReference type="ChEBI" id="CHEBI:37565"/>
        <dbReference type="ChEBI" id="CHEBI:58462"/>
        <dbReference type="EC" id="3.5.4.16"/>
    </reaction>
</comment>
<feature type="domain" description="GTP cyclohydrolase I" evidence="6">
    <location>
        <begin position="50"/>
        <end position="229"/>
    </location>
</feature>
<evidence type="ECO:0000256" key="5">
    <source>
        <dbReference type="ARBA" id="ARBA00022801"/>
    </source>
</evidence>
<proteinExistence type="predicted"/>
<evidence type="ECO:0000313" key="7">
    <source>
        <dbReference type="EMBL" id="BCO27032.1"/>
    </source>
</evidence>
<evidence type="ECO:0000256" key="1">
    <source>
        <dbReference type="ARBA" id="ARBA00001052"/>
    </source>
</evidence>
<dbReference type="PANTHER" id="PTHR11109:SF7">
    <property type="entry name" value="GTP CYCLOHYDROLASE 1"/>
    <property type="match status" value="1"/>
</dbReference>
<dbReference type="Pfam" id="PF01227">
    <property type="entry name" value="GTP_cyclohydroI"/>
    <property type="match status" value="1"/>
</dbReference>
<accession>A0ABM7ML70</accession>
<gene>
    <name evidence="7" type="ORF">MIZ03_1919</name>
</gene>
<keyword evidence="8" id="KW-1185">Reference proteome</keyword>
<dbReference type="InterPro" id="IPR043133">
    <property type="entry name" value="GTP-CH-I_C/QueF"/>
</dbReference>
<evidence type="ECO:0000256" key="2">
    <source>
        <dbReference type="ARBA" id="ARBA00005080"/>
    </source>
</evidence>
<evidence type="ECO:0000256" key="4">
    <source>
        <dbReference type="ARBA" id="ARBA00022563"/>
    </source>
</evidence>